<feature type="binding site" evidence="9">
    <location>
        <position position="139"/>
    </location>
    <ligand>
        <name>4-amino-2-methyl-5-(diphosphooxymethyl)pyrimidine</name>
        <dbReference type="ChEBI" id="CHEBI:57841"/>
    </ligand>
</feature>
<keyword evidence="4 9" id="KW-0460">Magnesium</keyword>
<dbReference type="GO" id="GO:0009229">
    <property type="term" value="P:thiamine diphosphate biosynthetic process"/>
    <property type="evidence" value="ECO:0007669"/>
    <property type="project" value="UniProtKB-UniRule"/>
</dbReference>
<dbReference type="HAMAP" id="MF_00097">
    <property type="entry name" value="TMP_synthase"/>
    <property type="match status" value="1"/>
</dbReference>
<reference evidence="14" key="1">
    <citation type="submission" date="2021-04" db="EMBL/GenBank/DDBJ databases">
        <title>A novel Synergistetes isolate from a pyrite-forming mixed culture.</title>
        <authorList>
            <person name="Bunk B."/>
            <person name="Sproer C."/>
            <person name="Spring S."/>
            <person name="Pester M."/>
        </authorList>
    </citation>
    <scope>NUCLEOTIDE SEQUENCE [LARGE SCALE GENOMIC DNA]</scope>
    <source>
        <strain evidence="14">J.5.4.2-T.3.5.2</strain>
    </source>
</reference>
<dbReference type="PANTHER" id="PTHR20857:SF15">
    <property type="entry name" value="THIAMINE-PHOSPHATE SYNTHASE"/>
    <property type="match status" value="1"/>
</dbReference>
<evidence type="ECO:0000313" key="13">
    <source>
        <dbReference type="EMBL" id="QTX32237.1"/>
    </source>
</evidence>
<dbReference type="SUPFAM" id="SSF51391">
    <property type="entry name" value="Thiamin phosphate synthase"/>
    <property type="match status" value="1"/>
</dbReference>
<evidence type="ECO:0000256" key="2">
    <source>
        <dbReference type="ARBA" id="ARBA00022679"/>
    </source>
</evidence>
<protein>
    <recommendedName>
        <fullName evidence="9">Thiamine-phosphate synthase</fullName>
        <shortName evidence="9">TP synthase</shortName>
        <shortName evidence="9">TPS</shortName>
        <ecNumber evidence="9">2.5.1.3</ecNumber>
    </recommendedName>
    <alternativeName>
        <fullName evidence="9">Thiamine-phosphate pyrophosphorylase</fullName>
        <shortName evidence="9">TMP pyrophosphorylase</shortName>
        <shortName evidence="9">TMP-PPase</shortName>
    </alternativeName>
</protein>
<evidence type="ECO:0000256" key="9">
    <source>
        <dbReference type="HAMAP-Rule" id="MF_00097"/>
    </source>
</evidence>
<comment type="catalytic activity">
    <reaction evidence="6 9 10">
        <text>4-methyl-5-(2-phosphooxyethyl)-thiazole + 4-amino-2-methyl-5-(diphosphooxymethyl)pyrimidine + H(+) = thiamine phosphate + diphosphate</text>
        <dbReference type="Rhea" id="RHEA:22328"/>
        <dbReference type="ChEBI" id="CHEBI:15378"/>
        <dbReference type="ChEBI" id="CHEBI:33019"/>
        <dbReference type="ChEBI" id="CHEBI:37575"/>
        <dbReference type="ChEBI" id="CHEBI:57841"/>
        <dbReference type="ChEBI" id="CHEBI:58296"/>
        <dbReference type="EC" id="2.5.1.3"/>
    </reaction>
</comment>
<accession>A0A9Q7ANU3</accession>
<comment type="catalytic activity">
    <reaction evidence="7 9 10">
        <text>2-(2-carboxy-4-methylthiazol-5-yl)ethyl phosphate + 4-amino-2-methyl-5-(diphosphooxymethyl)pyrimidine + 2 H(+) = thiamine phosphate + CO2 + diphosphate</text>
        <dbReference type="Rhea" id="RHEA:47848"/>
        <dbReference type="ChEBI" id="CHEBI:15378"/>
        <dbReference type="ChEBI" id="CHEBI:16526"/>
        <dbReference type="ChEBI" id="CHEBI:33019"/>
        <dbReference type="ChEBI" id="CHEBI:37575"/>
        <dbReference type="ChEBI" id="CHEBI:57841"/>
        <dbReference type="ChEBI" id="CHEBI:62890"/>
        <dbReference type="EC" id="2.5.1.3"/>
    </reaction>
</comment>
<sequence length="208" mass="21641">MTLAESLRLYVIPDLRSGLGRSLEEQGRLALEGGATALQLRHKEASSRELYEEARRFRTLCDAFGALFIVNDRLDVALAAGADGVHLGRSDLPVAPARLLVPAGFVVGASARTVEEALRARSDGADYLGVGALFPTKTKEEAVVIGVERFRRVCRAVELPVVAIGGIGSGQVAELLEAGACGVSVASAVVGAEDPAAAARAFRAAMTG</sequence>
<comment type="caution">
    <text evidence="9">Lacks conserved residue(s) required for the propagation of feature annotation.</text>
</comment>
<comment type="cofactor">
    <cofactor evidence="9">
        <name>Mg(2+)</name>
        <dbReference type="ChEBI" id="CHEBI:18420"/>
    </cofactor>
    <text evidence="9">Binds 1 Mg(2+) ion per subunit.</text>
</comment>
<comment type="similarity">
    <text evidence="9 10">Belongs to the thiamine-phosphate synthase family.</text>
</comment>
<organism evidence="13 14">
    <name type="scientific">Aminithiophilus ramosus</name>
    <dbReference type="NCBI Taxonomy" id="3029084"/>
    <lineage>
        <taxon>Bacteria</taxon>
        <taxon>Thermotogati</taxon>
        <taxon>Synergistota</taxon>
        <taxon>Synergistia</taxon>
        <taxon>Synergistales</taxon>
        <taxon>Aminithiophilaceae</taxon>
        <taxon>Aminithiophilus</taxon>
    </lineage>
</organism>
<dbReference type="InterPro" id="IPR022998">
    <property type="entry name" value="ThiamineP_synth_TenI"/>
</dbReference>
<evidence type="ECO:0000256" key="10">
    <source>
        <dbReference type="RuleBase" id="RU003826"/>
    </source>
</evidence>
<feature type="binding site" evidence="9">
    <location>
        <begin position="136"/>
        <end position="138"/>
    </location>
    <ligand>
        <name>2-[(2R,5Z)-2-carboxy-4-methylthiazol-5(2H)-ylidene]ethyl phosphate</name>
        <dbReference type="ChEBI" id="CHEBI:62899"/>
    </ligand>
</feature>
<feature type="binding site" evidence="9">
    <location>
        <begin position="39"/>
        <end position="43"/>
    </location>
    <ligand>
        <name>4-amino-2-methyl-5-(diphosphooxymethyl)pyrimidine</name>
        <dbReference type="ChEBI" id="CHEBI:57841"/>
    </ligand>
</feature>
<comment type="catalytic activity">
    <reaction evidence="8 9 10">
        <text>2-[(2R,5Z)-2-carboxy-4-methylthiazol-5(2H)-ylidene]ethyl phosphate + 4-amino-2-methyl-5-(diphosphooxymethyl)pyrimidine + 2 H(+) = thiamine phosphate + CO2 + diphosphate</text>
        <dbReference type="Rhea" id="RHEA:47844"/>
        <dbReference type="ChEBI" id="CHEBI:15378"/>
        <dbReference type="ChEBI" id="CHEBI:16526"/>
        <dbReference type="ChEBI" id="CHEBI:33019"/>
        <dbReference type="ChEBI" id="CHEBI:37575"/>
        <dbReference type="ChEBI" id="CHEBI:57841"/>
        <dbReference type="ChEBI" id="CHEBI:62899"/>
        <dbReference type="EC" id="2.5.1.3"/>
    </reaction>
</comment>
<dbReference type="NCBIfam" id="TIGR00693">
    <property type="entry name" value="thiE"/>
    <property type="match status" value="1"/>
</dbReference>
<dbReference type="InterPro" id="IPR013785">
    <property type="entry name" value="Aldolase_TIM"/>
</dbReference>
<gene>
    <name evidence="9 13" type="primary">thiE</name>
    <name evidence="13" type="ORF">KAR29_13170</name>
</gene>
<proteinExistence type="inferred from homology"/>
<dbReference type="EMBL" id="CP072943">
    <property type="protein sequence ID" value="QTX32237.1"/>
    <property type="molecule type" value="Genomic_DNA"/>
</dbReference>
<keyword evidence="2 9" id="KW-0808">Transferase</keyword>
<dbReference type="Gene3D" id="3.20.20.70">
    <property type="entry name" value="Aldolase class I"/>
    <property type="match status" value="1"/>
</dbReference>
<evidence type="ECO:0000256" key="4">
    <source>
        <dbReference type="ARBA" id="ARBA00022842"/>
    </source>
</evidence>
<dbReference type="RefSeq" id="WP_274373456.1">
    <property type="nucleotide sequence ID" value="NZ_CP072943.1"/>
</dbReference>
<dbReference type="GO" id="GO:0000287">
    <property type="term" value="F:magnesium ion binding"/>
    <property type="evidence" value="ECO:0007669"/>
    <property type="project" value="UniProtKB-UniRule"/>
</dbReference>
<dbReference type="Pfam" id="PF02581">
    <property type="entry name" value="TMP-TENI"/>
    <property type="match status" value="1"/>
</dbReference>
<name>A0A9Q7ANU3_9BACT</name>
<dbReference type="InterPro" id="IPR034291">
    <property type="entry name" value="TMP_synthase"/>
</dbReference>
<evidence type="ECO:0000256" key="3">
    <source>
        <dbReference type="ARBA" id="ARBA00022723"/>
    </source>
</evidence>
<feature type="binding site" evidence="9">
    <location>
        <position position="91"/>
    </location>
    <ligand>
        <name>Mg(2+)</name>
        <dbReference type="ChEBI" id="CHEBI:18420"/>
    </ligand>
</feature>
<dbReference type="InterPro" id="IPR036206">
    <property type="entry name" value="ThiamineP_synth_sf"/>
</dbReference>
<dbReference type="PANTHER" id="PTHR20857">
    <property type="entry name" value="THIAMINE-PHOSPHATE PYROPHOSPHORYLASE"/>
    <property type="match status" value="1"/>
</dbReference>
<feature type="domain" description="Thiamine phosphate synthase/TenI" evidence="12">
    <location>
        <begin position="9"/>
        <end position="189"/>
    </location>
</feature>
<evidence type="ECO:0000313" key="14">
    <source>
        <dbReference type="Proteomes" id="UP000671879"/>
    </source>
</evidence>
<feature type="binding site" evidence="9">
    <location>
        <position position="166"/>
    </location>
    <ligand>
        <name>2-[(2R,5Z)-2-carboxy-4-methylthiazol-5(2H)-ylidene]ethyl phosphate</name>
        <dbReference type="ChEBI" id="CHEBI:62899"/>
    </ligand>
</feature>
<dbReference type="KEGG" id="aram:KAR29_13170"/>
<feature type="binding site" evidence="9">
    <location>
        <position position="72"/>
    </location>
    <ligand>
        <name>Mg(2+)</name>
        <dbReference type="ChEBI" id="CHEBI:18420"/>
    </ligand>
</feature>
<dbReference type="CDD" id="cd00564">
    <property type="entry name" value="TMP_TenI"/>
    <property type="match status" value="1"/>
</dbReference>
<evidence type="ECO:0000256" key="11">
    <source>
        <dbReference type="RuleBase" id="RU004253"/>
    </source>
</evidence>
<evidence type="ECO:0000256" key="6">
    <source>
        <dbReference type="ARBA" id="ARBA00047334"/>
    </source>
</evidence>
<keyword evidence="3 9" id="KW-0479">Metal-binding</keyword>
<dbReference type="EC" id="2.5.1.3" evidence="9"/>
<feature type="binding site" evidence="9">
    <location>
        <position position="71"/>
    </location>
    <ligand>
        <name>4-amino-2-methyl-5-(diphosphooxymethyl)pyrimidine</name>
        <dbReference type="ChEBI" id="CHEBI:57841"/>
    </ligand>
</feature>
<dbReference type="FunFam" id="3.20.20.70:FF:000096">
    <property type="entry name" value="Thiamine-phosphate synthase"/>
    <property type="match status" value="1"/>
</dbReference>
<dbReference type="Proteomes" id="UP000671879">
    <property type="component" value="Chromosome"/>
</dbReference>
<dbReference type="GO" id="GO:0005737">
    <property type="term" value="C:cytoplasm"/>
    <property type="evidence" value="ECO:0007669"/>
    <property type="project" value="TreeGrafter"/>
</dbReference>
<evidence type="ECO:0000256" key="5">
    <source>
        <dbReference type="ARBA" id="ARBA00022977"/>
    </source>
</evidence>
<keyword evidence="14" id="KW-1185">Reference proteome</keyword>
<dbReference type="GO" id="GO:0009228">
    <property type="term" value="P:thiamine biosynthetic process"/>
    <property type="evidence" value="ECO:0007669"/>
    <property type="project" value="UniProtKB-KW"/>
</dbReference>
<keyword evidence="5 9" id="KW-0784">Thiamine biosynthesis</keyword>
<evidence type="ECO:0000259" key="12">
    <source>
        <dbReference type="Pfam" id="PF02581"/>
    </source>
</evidence>
<dbReference type="GO" id="GO:0004789">
    <property type="term" value="F:thiamine-phosphate diphosphorylase activity"/>
    <property type="evidence" value="ECO:0007669"/>
    <property type="project" value="UniProtKB-UniRule"/>
</dbReference>
<comment type="function">
    <text evidence="9">Condenses 4-methyl-5-(beta-hydroxyethyl)thiazole monophosphate (THZ-P) and 2-methyl-4-amino-5-hydroxymethyl pyrimidine pyrophosphate (HMP-PP) to form thiamine monophosphate (TMP).</text>
</comment>
<evidence type="ECO:0000256" key="1">
    <source>
        <dbReference type="ARBA" id="ARBA00005165"/>
    </source>
</evidence>
<evidence type="ECO:0000256" key="8">
    <source>
        <dbReference type="ARBA" id="ARBA00047883"/>
    </source>
</evidence>
<evidence type="ECO:0000256" key="7">
    <source>
        <dbReference type="ARBA" id="ARBA00047851"/>
    </source>
</evidence>
<dbReference type="AlphaFoldDB" id="A0A9Q7ANU3"/>
<feature type="binding site" evidence="9">
    <location>
        <position position="110"/>
    </location>
    <ligand>
        <name>4-amino-2-methyl-5-(diphosphooxymethyl)pyrimidine</name>
        <dbReference type="ChEBI" id="CHEBI:57841"/>
    </ligand>
</feature>
<comment type="pathway">
    <text evidence="1 9 11">Cofactor biosynthesis; thiamine diphosphate biosynthesis; thiamine phosphate from 4-amino-2-methyl-5-diphosphomethylpyrimidine and 4-methyl-5-(2-phosphoethyl)-thiazole: step 1/1.</text>
</comment>